<dbReference type="InterPro" id="IPR011009">
    <property type="entry name" value="Kinase-like_dom_sf"/>
</dbReference>
<dbReference type="InterPro" id="IPR015433">
    <property type="entry name" value="PI3/4_kinase"/>
</dbReference>
<protein>
    <recommendedName>
        <fullName evidence="3">PI3K/PI4K catalytic domain-containing protein</fullName>
    </recommendedName>
</protein>
<dbReference type="PANTHER" id="PTHR10048">
    <property type="entry name" value="PHOSPHATIDYLINOSITOL KINASE"/>
    <property type="match status" value="1"/>
</dbReference>
<evidence type="ECO:0000313" key="5">
    <source>
        <dbReference type="EMBL" id="CAF3491919.1"/>
    </source>
</evidence>
<evidence type="ECO:0000256" key="2">
    <source>
        <dbReference type="ARBA" id="ARBA00022777"/>
    </source>
</evidence>
<dbReference type="GO" id="GO:0046854">
    <property type="term" value="P:phosphatidylinositol phosphate biosynthetic process"/>
    <property type="evidence" value="ECO:0007669"/>
    <property type="project" value="InterPro"/>
</dbReference>
<proteinExistence type="predicted"/>
<reference evidence="4" key="1">
    <citation type="submission" date="2021-02" db="EMBL/GenBank/DDBJ databases">
        <authorList>
            <person name="Nowell W R."/>
        </authorList>
    </citation>
    <scope>NUCLEOTIDE SEQUENCE</scope>
</reference>
<dbReference type="EMBL" id="CAJOAZ010000020">
    <property type="protein sequence ID" value="CAF3491919.1"/>
    <property type="molecule type" value="Genomic_DNA"/>
</dbReference>
<dbReference type="Gene3D" id="1.10.1070.11">
    <property type="entry name" value="Phosphatidylinositol 3-/4-kinase, catalytic domain"/>
    <property type="match status" value="1"/>
</dbReference>
<dbReference type="SUPFAM" id="SSF56112">
    <property type="entry name" value="Protein kinase-like (PK-like)"/>
    <property type="match status" value="1"/>
</dbReference>
<dbReference type="PANTHER" id="PTHR10048:SF22">
    <property type="entry name" value="PHOSPHATIDYLINOSITOL 4-KINASE BETA"/>
    <property type="match status" value="1"/>
</dbReference>
<dbReference type="AlphaFoldDB" id="A0A814CNN5"/>
<dbReference type="GO" id="GO:0005737">
    <property type="term" value="C:cytoplasm"/>
    <property type="evidence" value="ECO:0007669"/>
    <property type="project" value="TreeGrafter"/>
</dbReference>
<sequence length="73" mass="8461">MMKVILSATPRNLGFESSPFKITQQFVDIMVGIQNNMYGYYKILFLQGLLAARKHMYKLIPIVEIMQHGKNIK</sequence>
<accession>A0A814CNN5</accession>
<evidence type="ECO:0000313" key="6">
    <source>
        <dbReference type="Proteomes" id="UP000663845"/>
    </source>
</evidence>
<keyword evidence="1" id="KW-0808">Transferase</keyword>
<dbReference type="Proteomes" id="UP000663844">
    <property type="component" value="Unassembled WGS sequence"/>
</dbReference>
<dbReference type="Proteomes" id="UP000663845">
    <property type="component" value="Unassembled WGS sequence"/>
</dbReference>
<evidence type="ECO:0000259" key="3">
    <source>
        <dbReference type="PROSITE" id="PS50290"/>
    </source>
</evidence>
<organism evidence="4 6">
    <name type="scientific">Adineta steineri</name>
    <dbReference type="NCBI Taxonomy" id="433720"/>
    <lineage>
        <taxon>Eukaryota</taxon>
        <taxon>Metazoa</taxon>
        <taxon>Spiralia</taxon>
        <taxon>Gnathifera</taxon>
        <taxon>Rotifera</taxon>
        <taxon>Eurotatoria</taxon>
        <taxon>Bdelloidea</taxon>
        <taxon>Adinetida</taxon>
        <taxon>Adinetidae</taxon>
        <taxon>Adineta</taxon>
    </lineage>
</organism>
<dbReference type="InterPro" id="IPR036940">
    <property type="entry name" value="PI3/4_kinase_cat_sf"/>
</dbReference>
<feature type="domain" description="PI3K/PI4K catalytic" evidence="3">
    <location>
        <begin position="1"/>
        <end position="73"/>
    </location>
</feature>
<keyword evidence="2" id="KW-0418">Kinase</keyword>
<dbReference type="GO" id="GO:0004430">
    <property type="term" value="F:1-phosphatidylinositol 4-kinase activity"/>
    <property type="evidence" value="ECO:0007669"/>
    <property type="project" value="TreeGrafter"/>
</dbReference>
<evidence type="ECO:0000313" key="4">
    <source>
        <dbReference type="EMBL" id="CAF0942677.1"/>
    </source>
</evidence>
<evidence type="ECO:0000256" key="1">
    <source>
        <dbReference type="ARBA" id="ARBA00022679"/>
    </source>
</evidence>
<dbReference type="InterPro" id="IPR000403">
    <property type="entry name" value="PI3/4_kinase_cat_dom"/>
</dbReference>
<dbReference type="GO" id="GO:0016020">
    <property type="term" value="C:membrane"/>
    <property type="evidence" value="ECO:0007669"/>
    <property type="project" value="TreeGrafter"/>
</dbReference>
<comment type="caution">
    <text evidence="4">The sequence shown here is derived from an EMBL/GenBank/DDBJ whole genome shotgun (WGS) entry which is preliminary data.</text>
</comment>
<dbReference type="EMBL" id="CAJNOG010000101">
    <property type="protein sequence ID" value="CAF0942677.1"/>
    <property type="molecule type" value="Genomic_DNA"/>
</dbReference>
<dbReference type="PROSITE" id="PS50290">
    <property type="entry name" value="PI3_4_KINASE_3"/>
    <property type="match status" value="1"/>
</dbReference>
<name>A0A814CNN5_9BILA</name>
<gene>
    <name evidence="4" type="ORF">JYZ213_LOCUS12823</name>
    <name evidence="5" type="ORF">OXD698_LOCUS789</name>
</gene>
<dbReference type="GO" id="GO:0048015">
    <property type="term" value="P:phosphatidylinositol-mediated signaling"/>
    <property type="evidence" value="ECO:0007669"/>
    <property type="project" value="TreeGrafter"/>
</dbReference>